<dbReference type="Gene3D" id="1.10.287.1490">
    <property type="match status" value="1"/>
</dbReference>
<feature type="compositionally biased region" description="Polar residues" evidence="5">
    <location>
        <begin position="1586"/>
        <end position="1598"/>
    </location>
</feature>
<feature type="coiled-coil region" evidence="4">
    <location>
        <begin position="270"/>
        <end position="431"/>
    </location>
</feature>
<feature type="compositionally biased region" description="Polar residues" evidence="5">
    <location>
        <begin position="221"/>
        <end position="230"/>
    </location>
</feature>
<evidence type="ECO:0000256" key="5">
    <source>
        <dbReference type="SAM" id="MobiDB-lite"/>
    </source>
</evidence>
<feature type="compositionally biased region" description="Low complexity" evidence="5">
    <location>
        <begin position="1538"/>
        <end position="1559"/>
    </location>
</feature>
<feature type="compositionally biased region" description="Acidic residues" evidence="5">
    <location>
        <begin position="1392"/>
        <end position="1406"/>
    </location>
</feature>
<dbReference type="Pfam" id="PF19047">
    <property type="entry name" value="HOOK_N"/>
    <property type="match status" value="1"/>
</dbReference>
<evidence type="ECO:0000256" key="2">
    <source>
        <dbReference type="ARBA" id="ARBA00022490"/>
    </source>
</evidence>
<dbReference type="CDD" id="cd22223">
    <property type="entry name" value="HkD_HkRP"/>
    <property type="match status" value="1"/>
</dbReference>
<proteinExistence type="predicted"/>
<dbReference type="EMBL" id="LR903717">
    <property type="protein sequence ID" value="CAD7252205.1"/>
    <property type="molecule type" value="Genomic_DNA"/>
</dbReference>
<dbReference type="EMBL" id="CAJPEV010004200">
    <property type="protein sequence ID" value="CAG0901370.1"/>
    <property type="molecule type" value="Genomic_DNA"/>
</dbReference>
<feature type="coiled-coil region" evidence="4">
    <location>
        <begin position="963"/>
        <end position="1207"/>
    </location>
</feature>
<dbReference type="InterPro" id="IPR043936">
    <property type="entry name" value="HOOK_N"/>
</dbReference>
<feature type="compositionally biased region" description="Basic and acidic residues" evidence="5">
    <location>
        <begin position="820"/>
        <end position="832"/>
    </location>
</feature>
<dbReference type="GO" id="GO:0005737">
    <property type="term" value="C:cytoplasm"/>
    <property type="evidence" value="ECO:0007669"/>
    <property type="project" value="UniProtKB-SubCell"/>
</dbReference>
<evidence type="ECO:0000313" key="8">
    <source>
        <dbReference type="Proteomes" id="UP000677054"/>
    </source>
</evidence>
<dbReference type="InterPro" id="IPR036872">
    <property type="entry name" value="CH_dom_sf"/>
</dbReference>
<comment type="subcellular location">
    <subcellularLocation>
        <location evidence="1">Cytoplasm</location>
    </subcellularLocation>
</comment>
<dbReference type="Gene3D" id="1.10.418.10">
    <property type="entry name" value="Calponin-like domain"/>
    <property type="match status" value="1"/>
</dbReference>
<accession>A0A7R9ADR8</accession>
<feature type="region of interest" description="Disordered" evidence="5">
    <location>
        <begin position="800"/>
        <end position="832"/>
    </location>
</feature>
<evidence type="ECO:0000313" key="7">
    <source>
        <dbReference type="EMBL" id="CAD7252205.1"/>
    </source>
</evidence>
<dbReference type="Proteomes" id="UP000677054">
    <property type="component" value="Unassembled WGS sequence"/>
</dbReference>
<dbReference type="GO" id="GO:0005813">
    <property type="term" value="C:centrosome"/>
    <property type="evidence" value="ECO:0007669"/>
    <property type="project" value="TreeGrafter"/>
</dbReference>
<feature type="region of interest" description="Disordered" evidence="5">
    <location>
        <begin position="1301"/>
        <end position="1440"/>
    </location>
</feature>
<feature type="compositionally biased region" description="Polar residues" evidence="5">
    <location>
        <begin position="1560"/>
        <end position="1577"/>
    </location>
</feature>
<keyword evidence="8" id="KW-1185">Reference proteome</keyword>
<feature type="domain" description="HOOK N-terminal" evidence="6">
    <location>
        <begin position="23"/>
        <end position="164"/>
    </location>
</feature>
<keyword evidence="2" id="KW-0963">Cytoplasm</keyword>
<organism evidence="7">
    <name type="scientific">Darwinula stevensoni</name>
    <dbReference type="NCBI Taxonomy" id="69355"/>
    <lineage>
        <taxon>Eukaryota</taxon>
        <taxon>Metazoa</taxon>
        <taxon>Ecdysozoa</taxon>
        <taxon>Arthropoda</taxon>
        <taxon>Crustacea</taxon>
        <taxon>Oligostraca</taxon>
        <taxon>Ostracoda</taxon>
        <taxon>Podocopa</taxon>
        <taxon>Podocopida</taxon>
        <taxon>Darwinulocopina</taxon>
        <taxon>Darwinuloidea</taxon>
        <taxon>Darwinulidae</taxon>
        <taxon>Darwinula</taxon>
    </lineage>
</organism>
<evidence type="ECO:0000256" key="3">
    <source>
        <dbReference type="ARBA" id="ARBA00023054"/>
    </source>
</evidence>
<evidence type="ECO:0000256" key="4">
    <source>
        <dbReference type="SAM" id="Coils"/>
    </source>
</evidence>
<keyword evidence="3 4" id="KW-0175">Coiled coil</keyword>
<dbReference type="PANTHER" id="PTHR18947:SF28">
    <property type="entry name" value="GIRDIN, ISOFORM A"/>
    <property type="match status" value="1"/>
</dbReference>
<dbReference type="PANTHER" id="PTHR18947">
    <property type="entry name" value="HOOK PROTEINS"/>
    <property type="match status" value="1"/>
</dbReference>
<dbReference type="GO" id="GO:0008017">
    <property type="term" value="F:microtubule binding"/>
    <property type="evidence" value="ECO:0007669"/>
    <property type="project" value="TreeGrafter"/>
</dbReference>
<feature type="region of interest" description="Disordered" evidence="5">
    <location>
        <begin position="1485"/>
        <end position="1694"/>
    </location>
</feature>
<feature type="compositionally biased region" description="Polar residues" evidence="5">
    <location>
        <begin position="1646"/>
        <end position="1658"/>
    </location>
</feature>
<feature type="compositionally biased region" description="Low complexity" evidence="5">
    <location>
        <begin position="1634"/>
        <end position="1645"/>
    </location>
</feature>
<dbReference type="SUPFAM" id="SSF116907">
    <property type="entry name" value="Hook domain"/>
    <property type="match status" value="1"/>
</dbReference>
<gene>
    <name evidence="7" type="ORF">DSTB1V02_LOCUS11963</name>
</gene>
<feature type="region of interest" description="Disordered" evidence="5">
    <location>
        <begin position="221"/>
        <end position="260"/>
    </location>
</feature>
<evidence type="ECO:0000259" key="6">
    <source>
        <dbReference type="Pfam" id="PF19047"/>
    </source>
</evidence>
<evidence type="ECO:0000256" key="1">
    <source>
        <dbReference type="ARBA" id="ARBA00004496"/>
    </source>
</evidence>
<dbReference type="GO" id="GO:0030705">
    <property type="term" value="P:cytoskeleton-dependent intracellular transport"/>
    <property type="evidence" value="ECO:0007669"/>
    <property type="project" value="InterPro"/>
</dbReference>
<name>A0A7R9ADR8_9CRUS</name>
<reference evidence="7" key="1">
    <citation type="submission" date="2020-11" db="EMBL/GenBank/DDBJ databases">
        <authorList>
            <person name="Tran Van P."/>
        </authorList>
    </citation>
    <scope>NUCLEOTIDE SEQUENCE</scope>
</reference>
<dbReference type="GO" id="GO:0031122">
    <property type="term" value="P:cytoplasmic microtubule organization"/>
    <property type="evidence" value="ECO:0007669"/>
    <property type="project" value="TreeGrafter"/>
</dbReference>
<feature type="compositionally biased region" description="Basic and acidic residues" evidence="5">
    <location>
        <begin position="800"/>
        <end position="812"/>
    </location>
</feature>
<sequence length="1694" mass="191357">MTTEVEPKKNRREADEVMNGPLVTWVRSLHEANSSLQCEDLTLRSLTQGSALLDIMSTIDQRVTAAVHPDKDDLVFRLKNIHSLVKAIQNFYHDMLGQLVVCRLPNVLLLSRDPGSEDSLDHLKRLLLLLLGCAVQCSQREDFINNIKLLGLDVQHAIVSCIQQVTDNLETVWPVEWTELSLVPEEQQALAFSVLVSHLKSIINERDSYLQHLVESQCKESSTPKSQSGKCNGHGPPSAAIPYGQANGCPESDRGSKLQGDASQDLHHVMVELADSKAKIRRLRQDLEEKTELISEASEELESLKEQVGKFRHENLTLVQEARTAKALRDELDMIREKADRADQLESDLQRFREKLSDVEFYRARVDELREDNRLLVETKDLLEEQIDGLRKRQESLLHLETELLQCRSQIHSLQLDRDADQTRIEELVEENSRLLLCNRSQLDESHSLLAELDRLKYGAEGNTSLSEELSSDACTQLRKLEYENQRLQSLLDQLRDQGQRDANERILELERENKRLSLKVEQLQEAQQKESSRCVDLESQLHEVQDETKRLKETLEMVKEHGNRQIQELQREKQGLEELVEKLRDRETQSTDARIHQIDEDNCRLQESVQQLEAQVSRLEYEKAQLEKAHTRLQVAHNSLAESETEKQRLQSEKQDLIKALAAMKASCEEYDKMEQKYYELQVEYSKLQKSLDSAREASKKYDDLKVEHTSLSLEKEQMQRRMDRWENIKQRAIQAEEEKESLSSQLTEVKTALHQVQAETGRLQTLEIELQNANEERATLKHSLELIESRLEAVTREKESLESEKNKLENNVHGSATRVEELEREKSGLEADKEQLTQDNKTLGKEVSRLKQTLEGKDSALDESSLKISALEQECRLLTRELEGIKQHAARLPELEREHSEVIQQRAMENQMLSALREDLIQEKMRSQQLTAQLDLLTAELQRMGIQQERIANSQKDETHFKALQTLLEEALKKNMEVKEEKISALESRLQDATNRNAELKAELQALRRQHETLCQQPSDKRDASGASEILALKDHLVSVERENATLQADNKSLMSQTSQAQEQVASLQTQMSTLQAQASALAQQNASLQQQNANLQAQKQLEDLKATHDRVQNAASGQEDLGKLRETLEKEREAVKAEAKALSNLRSEHSRLKDDFRSLFAASERLKTEYRSLQADYKGVKAENNNLKLRSTELHGQLDEAQHKVSSLDLQVTKLSHKCEILSSLNSTLDEERRQLMSQVSVLLTQYHDLLTHTLEDREHFHNEERNYVDKMNDLRRQKEKLEEKIMEQYRRMESVSRKRGFGSNLVRRMRKAGSEIMQRVPPRSSRSRERRPLSFSGGLDRDSHDSASLASTGMSGSSGDSGTEGGGTNRSSPHSTGEDGISELSLQAEEEEDEEEDEGGEEGEMKKKNSMHHRSSLPILFHTGGTTTTTGNHDSLSSDEIASLRFTTPPDTQALLKKLIGDDPKRDVRRSRLSLGNVGTRRAVYYSDEHDTIPTRDVGPAPLPSNKQDAESSKGLTKSVPPTEARESPIGMAQSPVPVSTQSSPAPSSQSLSHPNGSSPSLAASTLHRQSSLRGLVMPLPRSTSTEGTPTLPTRSGVKRPAPQPPRPNVPGLSGPLLPARGRAGPADGSSSTSSTNSNNSQNGPLSSSLQQKAPQLPPKRSTSKPDSNAPPHTDEKPADNSVWYEYGCV</sequence>
<protein>
    <recommendedName>
        <fullName evidence="6">HOOK N-terminal domain-containing protein</fullName>
    </recommendedName>
</protein>
<feature type="compositionally biased region" description="Low complexity" evidence="5">
    <location>
        <begin position="1355"/>
        <end position="1365"/>
    </location>
</feature>
<dbReference type="OrthoDB" id="10254988at2759"/>
<dbReference type="GO" id="GO:0051959">
    <property type="term" value="F:dynein light intermediate chain binding"/>
    <property type="evidence" value="ECO:0007669"/>
    <property type="project" value="TreeGrafter"/>
</dbReference>